<keyword evidence="2" id="KW-0812">Transmembrane</keyword>
<feature type="region of interest" description="Disordered" evidence="1">
    <location>
        <begin position="138"/>
        <end position="172"/>
    </location>
</feature>
<evidence type="ECO:0000256" key="1">
    <source>
        <dbReference type="SAM" id="MobiDB-lite"/>
    </source>
</evidence>
<keyword evidence="4" id="KW-1185">Reference proteome</keyword>
<dbReference type="KEGG" id="sth:STH1978"/>
<evidence type="ECO:0000256" key="2">
    <source>
        <dbReference type="SAM" id="Phobius"/>
    </source>
</evidence>
<evidence type="ECO:0000313" key="4">
    <source>
        <dbReference type="Proteomes" id="UP000000417"/>
    </source>
</evidence>
<organism evidence="3 4">
    <name type="scientific">Symbiobacterium thermophilum (strain DSM 24528 / JCM 14929 / IAM 14863 / T)</name>
    <dbReference type="NCBI Taxonomy" id="292459"/>
    <lineage>
        <taxon>Bacteria</taxon>
        <taxon>Bacillati</taxon>
        <taxon>Bacillota</taxon>
        <taxon>Clostridia</taxon>
        <taxon>Eubacteriales</taxon>
        <taxon>Symbiobacteriaceae</taxon>
        <taxon>Symbiobacterium</taxon>
    </lineage>
</organism>
<dbReference type="STRING" id="292459.STH1978"/>
<gene>
    <name evidence="3" type="ordered locus">STH1978</name>
</gene>
<dbReference type="eggNOG" id="ENOG5032T7S">
    <property type="taxonomic scope" value="Bacteria"/>
</dbReference>
<keyword evidence="2" id="KW-1133">Transmembrane helix</keyword>
<reference evidence="3 4" key="1">
    <citation type="journal article" date="2004" name="Nucleic Acids Res.">
        <title>Genome sequence of Symbiobacterium thermophilum, an uncultivable bacterium that depends on microbial commensalism.</title>
        <authorList>
            <person name="Ueda K."/>
            <person name="Yamashita A."/>
            <person name="Ishikawa J."/>
            <person name="Shimada M."/>
            <person name="Watsuji T."/>
            <person name="Morimura K."/>
            <person name="Ikeda H."/>
            <person name="Hattori M."/>
            <person name="Beppu T."/>
        </authorList>
    </citation>
    <scope>NUCLEOTIDE SEQUENCE [LARGE SCALE GENOMIC DNA]</scope>
    <source>
        <strain evidence="4">T / IAM 14863</strain>
    </source>
</reference>
<name>Q67MY0_SYMTH</name>
<feature type="compositionally biased region" description="Low complexity" evidence="1">
    <location>
        <begin position="138"/>
        <end position="149"/>
    </location>
</feature>
<feature type="transmembrane region" description="Helical" evidence="2">
    <location>
        <begin position="62"/>
        <end position="81"/>
    </location>
</feature>
<evidence type="ECO:0000313" key="3">
    <source>
        <dbReference type="EMBL" id="BAD40963.1"/>
    </source>
</evidence>
<keyword evidence="2" id="KW-0472">Membrane</keyword>
<feature type="transmembrane region" description="Helical" evidence="2">
    <location>
        <begin position="93"/>
        <end position="113"/>
    </location>
</feature>
<dbReference type="EMBL" id="AP006840">
    <property type="protein sequence ID" value="BAD40963.1"/>
    <property type="molecule type" value="Genomic_DNA"/>
</dbReference>
<dbReference type="Proteomes" id="UP000000417">
    <property type="component" value="Chromosome"/>
</dbReference>
<sequence>MQVMMRGDVDRFYRAIRREHPEPPPGPIRHLDHVRTIADYYARLSQQERLLMLAWARKEESGIGIIPLALSAIPFFGLIVSARLQEVLNRLPIWQVFVTWLLFGSLVLLGFYVHQSQKAWTALHITLLEQAIAAAEAAQSEPAQAGAPDGDPPQPSPEDARRLTFPPETGVH</sequence>
<accession>Q67MY0</accession>
<proteinExistence type="predicted"/>
<dbReference type="AlphaFoldDB" id="Q67MY0"/>
<protein>
    <submittedName>
        <fullName evidence="3">Uncharacterized protein</fullName>
    </submittedName>
</protein>
<dbReference type="HOGENOM" id="CLU_1554518_0_0_9"/>